<reference evidence="2 3" key="1">
    <citation type="journal article" date="2019" name="Int. J. Syst. Evol. Microbiol.">
        <title>The Global Catalogue of Microorganisms (GCM) 10K type strain sequencing project: providing services to taxonomists for standard genome sequencing and annotation.</title>
        <authorList>
            <consortium name="The Broad Institute Genomics Platform"/>
            <consortium name="The Broad Institute Genome Sequencing Center for Infectious Disease"/>
            <person name="Wu L."/>
            <person name="Ma J."/>
        </authorList>
    </citation>
    <scope>NUCLEOTIDE SEQUENCE [LARGE SCALE GENOMIC DNA]</scope>
    <source>
        <strain evidence="2 3">JCM 12662</strain>
    </source>
</reference>
<dbReference type="PROSITE" id="PS51186">
    <property type="entry name" value="GNAT"/>
    <property type="match status" value="1"/>
</dbReference>
<evidence type="ECO:0000313" key="2">
    <source>
        <dbReference type="EMBL" id="GAA0355965.1"/>
    </source>
</evidence>
<organism evidence="2 3">
    <name type="scientific">Alkalibacterium iburiense</name>
    <dbReference type="NCBI Taxonomy" id="290589"/>
    <lineage>
        <taxon>Bacteria</taxon>
        <taxon>Bacillati</taxon>
        <taxon>Bacillota</taxon>
        <taxon>Bacilli</taxon>
        <taxon>Lactobacillales</taxon>
        <taxon>Carnobacteriaceae</taxon>
        <taxon>Alkalibacterium</taxon>
    </lineage>
</organism>
<dbReference type="PANTHER" id="PTHR43415">
    <property type="entry name" value="SPERMIDINE N(1)-ACETYLTRANSFERASE"/>
    <property type="match status" value="1"/>
</dbReference>
<protein>
    <submittedName>
        <fullName evidence="2">GNAT family protein</fullName>
    </submittedName>
</protein>
<dbReference type="CDD" id="cd04301">
    <property type="entry name" value="NAT_SF"/>
    <property type="match status" value="1"/>
</dbReference>
<dbReference type="InterPro" id="IPR016181">
    <property type="entry name" value="Acyl_CoA_acyltransferase"/>
</dbReference>
<comment type="caution">
    <text evidence="2">The sequence shown here is derived from an EMBL/GenBank/DDBJ whole genome shotgun (WGS) entry which is preliminary data.</text>
</comment>
<dbReference type="PANTHER" id="PTHR43415:SF3">
    <property type="entry name" value="GNAT-FAMILY ACETYLTRANSFERASE"/>
    <property type="match status" value="1"/>
</dbReference>
<dbReference type="Proteomes" id="UP001501166">
    <property type="component" value="Unassembled WGS sequence"/>
</dbReference>
<dbReference type="EMBL" id="BAAACW010000039">
    <property type="protein sequence ID" value="GAA0355965.1"/>
    <property type="molecule type" value="Genomic_DNA"/>
</dbReference>
<dbReference type="SUPFAM" id="SSF55729">
    <property type="entry name" value="Acyl-CoA N-acyltransferases (Nat)"/>
    <property type="match status" value="1"/>
</dbReference>
<dbReference type="Pfam" id="PF00583">
    <property type="entry name" value="Acetyltransf_1"/>
    <property type="match status" value="1"/>
</dbReference>
<dbReference type="InterPro" id="IPR000182">
    <property type="entry name" value="GNAT_dom"/>
</dbReference>
<dbReference type="RefSeq" id="WP_343753900.1">
    <property type="nucleotide sequence ID" value="NZ_BAAACW010000039.1"/>
</dbReference>
<dbReference type="Gene3D" id="3.40.630.30">
    <property type="match status" value="1"/>
</dbReference>
<gene>
    <name evidence="2" type="ORF">GCM10008932_06180</name>
</gene>
<proteinExistence type="predicted"/>
<accession>A0ABN0X5X7</accession>
<evidence type="ECO:0000313" key="3">
    <source>
        <dbReference type="Proteomes" id="UP001501166"/>
    </source>
</evidence>
<sequence>MSEAMDVIIREAIPSDAEQVLSFLRKVSSQTDYITQSMDMTNVSVEEEEHHLDAIYFSENNTLILALEGEDIIGMATIYGTDETKTKHIGEVGIVIDQSYWGIGLGRLLMEELINWADESSILARLELKVQERNERARSLYQKIGFEEEARMERGIKIDGEFFSVCLMSYLI</sequence>
<keyword evidence="3" id="KW-1185">Reference proteome</keyword>
<name>A0ABN0X5X7_9LACT</name>
<evidence type="ECO:0000259" key="1">
    <source>
        <dbReference type="PROSITE" id="PS51186"/>
    </source>
</evidence>
<feature type="domain" description="N-acetyltransferase" evidence="1">
    <location>
        <begin position="7"/>
        <end position="172"/>
    </location>
</feature>